<dbReference type="EMBL" id="JAROBY010000020">
    <property type="protein sequence ID" value="MEB4794964.1"/>
    <property type="molecule type" value="Genomic_DNA"/>
</dbReference>
<dbReference type="InterPro" id="IPR002731">
    <property type="entry name" value="ATPase_BadF"/>
</dbReference>
<dbReference type="PANTHER" id="PTHR43190">
    <property type="entry name" value="N-ACETYL-D-GLUCOSAMINE KINASE"/>
    <property type="match status" value="1"/>
</dbReference>
<evidence type="ECO:0000313" key="3">
    <source>
        <dbReference type="Proteomes" id="UP001355653"/>
    </source>
</evidence>
<dbReference type="SUPFAM" id="SSF53067">
    <property type="entry name" value="Actin-like ATPase domain"/>
    <property type="match status" value="2"/>
</dbReference>
<evidence type="ECO:0000259" key="1">
    <source>
        <dbReference type="Pfam" id="PF01869"/>
    </source>
</evidence>
<sequence>MTRYVAGLDGGGTKTAVKIADESGQVVHSFASGAINYNGQDAESIKRSFQDIFQGINDACGGLENCEQIVIGAAGVSNPTVTSRLEANVRECGYQGNLYITGDQETALCGAHDREYGIILIAGTGSICYGKKEDGTIHRAGGLGHLIDDEGSGYSIGRDLLSALVRANDGRIGETVITGMVYEQLQLTNVQQIVGFVYNKETNKKDIAALAPILSMACEQGDEAALAIAAKNAVSLFETVVPVVEKLSMQQGSLAMAGSVLLNNSHVRNAFVQKLSEKYPDLACITAKKDAASGAVLMALNRLKKR</sequence>
<name>A0ABU6DBB8_9BACL</name>
<comment type="caution">
    <text evidence="2">The sequence shown here is derived from an EMBL/GenBank/DDBJ whole genome shotgun (WGS) entry which is preliminary data.</text>
</comment>
<proteinExistence type="predicted"/>
<accession>A0ABU6DBB8</accession>
<keyword evidence="3" id="KW-1185">Reference proteome</keyword>
<evidence type="ECO:0000313" key="2">
    <source>
        <dbReference type="EMBL" id="MEB4794964.1"/>
    </source>
</evidence>
<dbReference type="InterPro" id="IPR043129">
    <property type="entry name" value="ATPase_NBD"/>
</dbReference>
<dbReference type="Gene3D" id="3.30.420.40">
    <property type="match status" value="2"/>
</dbReference>
<organism evidence="2 3">
    <name type="scientific">Paenibacillus chondroitinus</name>
    <dbReference type="NCBI Taxonomy" id="59842"/>
    <lineage>
        <taxon>Bacteria</taxon>
        <taxon>Bacillati</taxon>
        <taxon>Bacillota</taxon>
        <taxon>Bacilli</taxon>
        <taxon>Bacillales</taxon>
        <taxon>Paenibacillaceae</taxon>
        <taxon>Paenibacillus</taxon>
    </lineage>
</organism>
<protein>
    <submittedName>
        <fullName evidence="2">BadF/BadG/BcrA/BcrD ATPase family protein</fullName>
    </submittedName>
</protein>
<dbReference type="PANTHER" id="PTHR43190:SF3">
    <property type="entry name" value="N-ACETYL-D-GLUCOSAMINE KINASE"/>
    <property type="match status" value="1"/>
</dbReference>
<gene>
    <name evidence="2" type="ORF">P5G65_13745</name>
</gene>
<dbReference type="Pfam" id="PF01869">
    <property type="entry name" value="BcrAD_BadFG"/>
    <property type="match status" value="1"/>
</dbReference>
<dbReference type="Proteomes" id="UP001355653">
    <property type="component" value="Unassembled WGS sequence"/>
</dbReference>
<feature type="domain" description="ATPase BadF/BadG/BcrA/BcrD type" evidence="1">
    <location>
        <begin position="7"/>
        <end position="299"/>
    </location>
</feature>
<dbReference type="RefSeq" id="WP_127457863.1">
    <property type="nucleotide sequence ID" value="NZ_JAROBY010000020.1"/>
</dbReference>
<reference evidence="2 3" key="1">
    <citation type="submission" date="2023-03" db="EMBL/GenBank/DDBJ databases">
        <title>Bacillus Genome Sequencing.</title>
        <authorList>
            <person name="Dunlap C."/>
        </authorList>
    </citation>
    <scope>NUCLEOTIDE SEQUENCE [LARGE SCALE GENOMIC DNA]</scope>
    <source>
        <strain evidence="2 3">NRS-1351</strain>
    </source>
</reference>
<dbReference type="InterPro" id="IPR052519">
    <property type="entry name" value="Euk-type_GlcNAc_Kinase"/>
</dbReference>